<dbReference type="SMART" id="SM00320">
    <property type="entry name" value="WD40"/>
    <property type="match status" value="2"/>
</dbReference>
<comment type="caution">
    <text evidence="4">The sequence shown here is derived from an EMBL/GenBank/DDBJ whole genome shotgun (WGS) entry which is preliminary data.</text>
</comment>
<dbReference type="PROSITE" id="PS50294">
    <property type="entry name" value="WD_REPEATS_REGION"/>
    <property type="match status" value="2"/>
</dbReference>
<name>A0A074S691_9AGAM</name>
<keyword evidence="2" id="KW-0677">Repeat</keyword>
<evidence type="ECO:0000313" key="5">
    <source>
        <dbReference type="Proteomes" id="UP000027456"/>
    </source>
</evidence>
<dbReference type="PANTHER" id="PTHR19848:SF8">
    <property type="entry name" value="F-BOX AND WD REPEAT DOMAIN CONTAINING 7"/>
    <property type="match status" value="1"/>
</dbReference>
<dbReference type="InterPro" id="IPR019775">
    <property type="entry name" value="WD40_repeat_CS"/>
</dbReference>
<evidence type="ECO:0000256" key="2">
    <source>
        <dbReference type="ARBA" id="ARBA00022737"/>
    </source>
</evidence>
<organism evidence="4 5">
    <name type="scientific">Rhizoctonia solani 123E</name>
    <dbReference type="NCBI Taxonomy" id="1423351"/>
    <lineage>
        <taxon>Eukaryota</taxon>
        <taxon>Fungi</taxon>
        <taxon>Dikarya</taxon>
        <taxon>Basidiomycota</taxon>
        <taxon>Agaricomycotina</taxon>
        <taxon>Agaricomycetes</taxon>
        <taxon>Cantharellales</taxon>
        <taxon>Ceratobasidiaceae</taxon>
        <taxon>Rhizoctonia</taxon>
    </lineage>
</organism>
<dbReference type="STRING" id="1423351.A0A074S691"/>
<evidence type="ECO:0000313" key="4">
    <source>
        <dbReference type="EMBL" id="KEP45587.1"/>
    </source>
</evidence>
<feature type="non-terminal residue" evidence="4">
    <location>
        <position position="1"/>
    </location>
</feature>
<dbReference type="PROSITE" id="PS50082">
    <property type="entry name" value="WD_REPEATS_2"/>
    <property type="match status" value="2"/>
</dbReference>
<reference evidence="4 5" key="1">
    <citation type="submission" date="2013-12" db="EMBL/GenBank/DDBJ databases">
        <authorList>
            <person name="Cubeta M."/>
            <person name="Pakala S."/>
            <person name="Fedorova N."/>
            <person name="Thomas E."/>
            <person name="Dean R."/>
            <person name="Jabaji S."/>
            <person name="Neate S."/>
            <person name="Toda T."/>
            <person name="Tavantzis S."/>
            <person name="Vilgalys R."/>
            <person name="Bharathan N."/>
            <person name="Pakala S."/>
            <person name="Losada L.S."/>
            <person name="Zafar N."/>
            <person name="Nierman W."/>
        </authorList>
    </citation>
    <scope>NUCLEOTIDE SEQUENCE [LARGE SCALE GENOMIC DNA]</scope>
    <source>
        <strain evidence="4 5">123E</strain>
    </source>
</reference>
<sequence>ITVLDANNDLLVGLLRGHTRPVISSGFSTDGTYLATGSKDRTVRVWDLEKVQLAAGPFYGHGGSVTSVALSSDYTRVVSCSTDDTTIRVWSVRKTRLRPATPLNPSPSSSMGSSPVSILEDWKIQGDGWVTNSSSALLFWVPSDFVSSHVWPSPPSHAEFIITKNGVLHIPEQELMLGEEWSRCYISN</sequence>
<dbReference type="PROSITE" id="PS00678">
    <property type="entry name" value="WD_REPEATS_1"/>
    <property type="match status" value="1"/>
</dbReference>
<dbReference type="InterPro" id="IPR036322">
    <property type="entry name" value="WD40_repeat_dom_sf"/>
</dbReference>
<protein>
    <submittedName>
        <fullName evidence="4">Putative vegetative incompatibility protein HET-E-1</fullName>
    </submittedName>
</protein>
<dbReference type="Gene3D" id="2.130.10.10">
    <property type="entry name" value="YVTN repeat-like/Quinoprotein amine dehydrogenase"/>
    <property type="match status" value="1"/>
</dbReference>
<dbReference type="Proteomes" id="UP000027456">
    <property type="component" value="Unassembled WGS sequence"/>
</dbReference>
<proteinExistence type="predicted"/>
<feature type="repeat" description="WD" evidence="3">
    <location>
        <begin position="15"/>
        <end position="49"/>
    </location>
</feature>
<dbReference type="EMBL" id="AZST01001654">
    <property type="protein sequence ID" value="KEP45587.1"/>
    <property type="molecule type" value="Genomic_DNA"/>
</dbReference>
<keyword evidence="5" id="KW-1185">Reference proteome</keyword>
<dbReference type="InterPro" id="IPR015943">
    <property type="entry name" value="WD40/YVTN_repeat-like_dom_sf"/>
</dbReference>
<gene>
    <name evidence="4" type="ORF">V565_257830</name>
</gene>
<dbReference type="HOGENOM" id="CLU_000288_57_19_1"/>
<dbReference type="AlphaFoldDB" id="A0A074S691"/>
<dbReference type="InterPro" id="IPR001680">
    <property type="entry name" value="WD40_rpt"/>
</dbReference>
<accession>A0A074S691</accession>
<dbReference type="OrthoDB" id="6262491at2759"/>
<evidence type="ECO:0000256" key="1">
    <source>
        <dbReference type="ARBA" id="ARBA00022574"/>
    </source>
</evidence>
<keyword evidence="1 3" id="KW-0853">WD repeat</keyword>
<evidence type="ECO:0000256" key="3">
    <source>
        <dbReference type="PROSITE-ProRule" id="PRU00221"/>
    </source>
</evidence>
<dbReference type="Pfam" id="PF00400">
    <property type="entry name" value="WD40"/>
    <property type="match status" value="2"/>
</dbReference>
<feature type="repeat" description="WD" evidence="3">
    <location>
        <begin position="58"/>
        <end position="100"/>
    </location>
</feature>
<dbReference type="PANTHER" id="PTHR19848">
    <property type="entry name" value="WD40 REPEAT PROTEIN"/>
    <property type="match status" value="1"/>
</dbReference>
<dbReference type="SUPFAM" id="SSF50978">
    <property type="entry name" value="WD40 repeat-like"/>
    <property type="match status" value="1"/>
</dbReference>